<proteinExistence type="predicted"/>
<evidence type="ECO:0000313" key="4">
    <source>
        <dbReference type="Proteomes" id="UP000198873"/>
    </source>
</evidence>
<reference evidence="4" key="1">
    <citation type="submission" date="2016-10" db="EMBL/GenBank/DDBJ databases">
        <authorList>
            <person name="Varghese N."/>
            <person name="Submissions S."/>
        </authorList>
    </citation>
    <scope>NUCLEOTIDE SEQUENCE [LARGE SCALE GENOMIC DNA]</scope>
    <source>
        <strain evidence="4">CGMCC 4.7047</strain>
    </source>
</reference>
<dbReference type="PANTHER" id="PTHR42834">
    <property type="entry name" value="ENDONUCLEASE/EXONUCLEASE/PHOSPHATASE FAMILY PROTEIN (AFU_ORTHOLOGUE AFUA_3G09210)"/>
    <property type="match status" value="1"/>
</dbReference>
<accession>A0A1I6S1X6</accession>
<dbReference type="AlphaFoldDB" id="A0A1I6S1X6"/>
<protein>
    <recommendedName>
        <fullName evidence="2">Endonuclease/exonuclease/phosphatase domain-containing protein</fullName>
    </recommendedName>
</protein>
<feature type="chain" id="PRO_5011636529" description="Endonuclease/exonuclease/phosphatase domain-containing protein" evidence="1">
    <location>
        <begin position="38"/>
        <end position="616"/>
    </location>
</feature>
<dbReference type="InterPro" id="IPR005135">
    <property type="entry name" value="Endo/exonuclease/phosphatase"/>
</dbReference>
<evidence type="ECO:0000259" key="2">
    <source>
        <dbReference type="Pfam" id="PF19580"/>
    </source>
</evidence>
<gene>
    <name evidence="3" type="ORF">SAMN05444716_103657</name>
</gene>
<dbReference type="SUPFAM" id="SSF56219">
    <property type="entry name" value="DNase I-like"/>
    <property type="match status" value="1"/>
</dbReference>
<sequence length="616" mass="65173">MIALSRPSRRAAAVGAFTVSAALGATLLVTSPFTATAAGPGELRIHDIQGNTRVSPHVGEQVTDVAGIVTGVRAYGSRGFWIQDPRPDDDPATSEGIFVFTNAAPAVAVGDAVTVSGTVTEYYYGGAARGDTSLTQISRPTVSVVSSGNELPAPVVLDADAIPAAYAPEGDPADGGSIENLPLQPEKYALDLYASLEGMNVRIEDAAITGPSTAYYELWVTLQPEVNATSRGGTRYASYDDPNPGRLKVESLVPVAQQPFPTANTGDTLGGVTEGPLDYDEFGGYLLAARELGTVVPGGTEPETTRAQDRKELAVAAYNVENLNPSNDQAKFDRLAAGVVHHLASPDIVALEEIQDDSGPVDDGTVTADVTLTRFTDAIVAAGGPRYAWRGIDPEDGRDGGQPGGNIRNVFLFNPDRVSFTDRPGGDATTATSVVKQRGKAALTHSPGRVDPANPAWDSSRKPLAGEFSFRGTPVIVIANHFNSKGGDQSLYSRYQPPTRSSEVQRLAQAESVNAFVHDILRVQKNAQVVVLGDINDFEFSATTDALTAGGALRSAVFSLPADERYTYIFNGNAQVLDQTLVSPGIKKFDYDIVHINSEFAGQASDHDPQIIRFKP</sequence>
<feature type="domain" description="Endonuclease/exonuclease/phosphatase" evidence="2">
    <location>
        <begin position="468"/>
        <end position="588"/>
    </location>
</feature>
<keyword evidence="1" id="KW-0732">Signal</keyword>
<dbReference type="InterPro" id="IPR036691">
    <property type="entry name" value="Endo/exonu/phosph_ase_sf"/>
</dbReference>
<dbReference type="Gene3D" id="3.60.10.10">
    <property type="entry name" value="Endonuclease/exonuclease/phosphatase"/>
    <property type="match status" value="1"/>
</dbReference>
<dbReference type="CDD" id="cd04486">
    <property type="entry name" value="YhcR_OBF_like"/>
    <property type="match status" value="1"/>
</dbReference>
<dbReference type="STRING" id="1176198.SAMN05444716_103657"/>
<dbReference type="Proteomes" id="UP000198873">
    <property type="component" value="Unassembled WGS sequence"/>
</dbReference>
<evidence type="ECO:0000313" key="3">
    <source>
        <dbReference type="EMBL" id="SFS70963.1"/>
    </source>
</evidence>
<dbReference type="GO" id="GO:0003824">
    <property type="term" value="F:catalytic activity"/>
    <property type="evidence" value="ECO:0007669"/>
    <property type="project" value="InterPro"/>
</dbReference>
<dbReference type="PANTHER" id="PTHR42834:SF1">
    <property type="entry name" value="ENDONUCLEASE_EXONUCLEASE_PHOSPHATASE FAMILY PROTEIN (AFU_ORTHOLOGUE AFUA_3G09210)"/>
    <property type="match status" value="1"/>
</dbReference>
<keyword evidence="4" id="KW-1185">Reference proteome</keyword>
<dbReference type="Pfam" id="PF19580">
    <property type="entry name" value="Exo_endo_phos_3"/>
    <property type="match status" value="1"/>
</dbReference>
<name>A0A1I6S1X6_9ACTN</name>
<organism evidence="3 4">
    <name type="scientific">Streptomyces harbinensis</name>
    <dbReference type="NCBI Taxonomy" id="1176198"/>
    <lineage>
        <taxon>Bacteria</taxon>
        <taxon>Bacillati</taxon>
        <taxon>Actinomycetota</taxon>
        <taxon>Actinomycetes</taxon>
        <taxon>Kitasatosporales</taxon>
        <taxon>Streptomycetaceae</taxon>
        <taxon>Streptomyces</taxon>
    </lineage>
</organism>
<dbReference type="EMBL" id="FPAB01000003">
    <property type="protein sequence ID" value="SFS70963.1"/>
    <property type="molecule type" value="Genomic_DNA"/>
</dbReference>
<dbReference type="RefSeq" id="WP_093842898.1">
    <property type="nucleotide sequence ID" value="NZ_FPAB01000003.1"/>
</dbReference>
<evidence type="ECO:0000256" key="1">
    <source>
        <dbReference type="SAM" id="SignalP"/>
    </source>
</evidence>
<feature type="signal peptide" evidence="1">
    <location>
        <begin position="1"/>
        <end position="37"/>
    </location>
</feature>